<sequence>LEYYFKIVELINCVHTKEPLITEENETADIFGDVKVPELNQLQFKQPMIDQQKVVESFQIGLANFLDLSLTPLIDFLNSISTNISGEVENNNVAISKNLNQLKELINTGIDKIQRKYKDDLNAEMFNAEGYVDDFLDQIDVYQGEIVTLLNEIKEIVEVKVNSLLKEKFGVLKTEFSRDYDVFHKKIVDFNSDISVNLDNLAKIETSLNSLSEKIDSIKETTLEKIQKMQKETSDASSKKQSKALGILAELNKKSQKFLTNMKAAVLILESTKTPIFERLIN</sequence>
<feature type="non-terminal residue" evidence="1">
    <location>
        <position position="1"/>
    </location>
</feature>
<proteinExistence type="predicted"/>
<reference evidence="1" key="1">
    <citation type="journal article" date="2014" name="Front. Microbiol.">
        <title>High frequency of phylogenetically diverse reductive dehalogenase-homologous genes in deep subseafloor sedimentary metagenomes.</title>
        <authorList>
            <person name="Kawai M."/>
            <person name="Futagami T."/>
            <person name="Toyoda A."/>
            <person name="Takaki Y."/>
            <person name="Nishi S."/>
            <person name="Hori S."/>
            <person name="Arai W."/>
            <person name="Tsubouchi T."/>
            <person name="Morono Y."/>
            <person name="Uchiyama I."/>
            <person name="Ito T."/>
            <person name="Fujiyama A."/>
            <person name="Inagaki F."/>
            <person name="Takami H."/>
        </authorList>
    </citation>
    <scope>NUCLEOTIDE SEQUENCE</scope>
    <source>
        <strain evidence="1">Expedition CK06-06</strain>
    </source>
</reference>
<name>X1ALT1_9ZZZZ</name>
<comment type="caution">
    <text evidence="1">The sequence shown here is derived from an EMBL/GenBank/DDBJ whole genome shotgun (WGS) entry which is preliminary data.</text>
</comment>
<organism evidence="1">
    <name type="scientific">marine sediment metagenome</name>
    <dbReference type="NCBI Taxonomy" id="412755"/>
    <lineage>
        <taxon>unclassified sequences</taxon>
        <taxon>metagenomes</taxon>
        <taxon>ecological metagenomes</taxon>
    </lineage>
</organism>
<gene>
    <name evidence="1" type="ORF">S01H4_36046</name>
</gene>
<evidence type="ECO:0000313" key="1">
    <source>
        <dbReference type="EMBL" id="GAG83499.1"/>
    </source>
</evidence>
<accession>X1ALT1</accession>
<dbReference type="AlphaFoldDB" id="X1ALT1"/>
<dbReference type="EMBL" id="BART01019227">
    <property type="protein sequence ID" value="GAG83499.1"/>
    <property type="molecule type" value="Genomic_DNA"/>
</dbReference>
<protein>
    <submittedName>
        <fullName evidence="1">Uncharacterized protein</fullName>
    </submittedName>
</protein>